<sequence>MISKEKLQNKNFDILCYSIQCGCSDKLIKQIYEWCDINNVDYYYLINNKLISPLLNSFIYKNYKIIEFLIEKGANINKKYNNMTLLKYLISNEYLCKDAISILVKNQYVFSRNDFNLIFQKDFDLFIFTFDKITVFNKNIENNYNNYYDNNNNNNKLREKKKIVKKNEKKREKEINEKGINEKEKKNENENIFKHVISISFMWYITYFRKRDFTKILKLFKYETSEERSSGLEFFDYHFKYLDKNYENDIKLQFLYEIIHKHVEISIFQNENKKEFINENYIRNQFNKILIRKHELYSKYISNNDYSSIKKFKKNNKFFIKYMQKPPK</sequence>
<name>A0A1Y1ZMY9_9FUNG</name>
<protein>
    <recommendedName>
        <fullName evidence="3">Ankyrin</fullName>
    </recommendedName>
</protein>
<dbReference type="InterPro" id="IPR036770">
    <property type="entry name" value="Ankyrin_rpt-contain_sf"/>
</dbReference>
<gene>
    <name evidence="1" type="ORF">LY90DRAFT_518563</name>
</gene>
<evidence type="ECO:0008006" key="3">
    <source>
        <dbReference type="Google" id="ProtNLM"/>
    </source>
</evidence>
<evidence type="ECO:0000313" key="1">
    <source>
        <dbReference type="EMBL" id="ORY11185.1"/>
    </source>
</evidence>
<dbReference type="SUPFAM" id="SSF48403">
    <property type="entry name" value="Ankyrin repeat"/>
    <property type="match status" value="1"/>
</dbReference>
<reference evidence="1 2" key="1">
    <citation type="submission" date="2016-08" db="EMBL/GenBank/DDBJ databases">
        <title>A Parts List for Fungal Cellulosomes Revealed by Comparative Genomics.</title>
        <authorList>
            <consortium name="DOE Joint Genome Institute"/>
            <person name="Haitjema C.H."/>
            <person name="Gilmore S.P."/>
            <person name="Henske J.K."/>
            <person name="Solomon K.V."/>
            <person name="De Groot R."/>
            <person name="Kuo A."/>
            <person name="Mondo S.J."/>
            <person name="Salamov A.A."/>
            <person name="Labutti K."/>
            <person name="Zhao Z."/>
            <person name="Chiniquy J."/>
            <person name="Barry K."/>
            <person name="Brewer H.M."/>
            <person name="Purvine S.O."/>
            <person name="Wright A.T."/>
            <person name="Boxma B."/>
            <person name="Van Alen T."/>
            <person name="Hackstein J.H."/>
            <person name="Baker S.E."/>
            <person name="Grigoriev I.V."/>
            <person name="O'Malley M.A."/>
        </authorList>
    </citation>
    <scope>NUCLEOTIDE SEQUENCE [LARGE SCALE GENOMIC DNA]</scope>
    <source>
        <strain evidence="1 2">G1</strain>
    </source>
</reference>
<comment type="caution">
    <text evidence="1">The sequence shown here is derived from an EMBL/GenBank/DDBJ whole genome shotgun (WGS) entry which is preliminary data.</text>
</comment>
<proteinExistence type="predicted"/>
<dbReference type="EMBL" id="MCOG01000384">
    <property type="protein sequence ID" value="ORY11185.1"/>
    <property type="molecule type" value="Genomic_DNA"/>
</dbReference>
<evidence type="ECO:0000313" key="2">
    <source>
        <dbReference type="Proteomes" id="UP000193920"/>
    </source>
</evidence>
<dbReference type="AlphaFoldDB" id="A0A1Y1ZMY9"/>
<dbReference type="Proteomes" id="UP000193920">
    <property type="component" value="Unassembled WGS sequence"/>
</dbReference>
<dbReference type="Gene3D" id="1.25.40.20">
    <property type="entry name" value="Ankyrin repeat-containing domain"/>
    <property type="match status" value="1"/>
</dbReference>
<accession>A0A1Y1ZMY9</accession>
<keyword evidence="2" id="KW-1185">Reference proteome</keyword>
<organism evidence="1 2">
    <name type="scientific">Neocallimastix californiae</name>
    <dbReference type="NCBI Taxonomy" id="1754190"/>
    <lineage>
        <taxon>Eukaryota</taxon>
        <taxon>Fungi</taxon>
        <taxon>Fungi incertae sedis</taxon>
        <taxon>Chytridiomycota</taxon>
        <taxon>Chytridiomycota incertae sedis</taxon>
        <taxon>Neocallimastigomycetes</taxon>
        <taxon>Neocallimastigales</taxon>
        <taxon>Neocallimastigaceae</taxon>
        <taxon>Neocallimastix</taxon>
    </lineage>
</organism>